<proteinExistence type="predicted"/>
<sequence>MRMALRTTEQHMNLIAFHSFDQPERMVYVNPAHVFAVDAFIDGAEELGTRIMSSHRGMVVVLESVADVVGMLTS</sequence>
<evidence type="ECO:0000313" key="1">
    <source>
        <dbReference type="EMBL" id="AKH47229.1"/>
    </source>
</evidence>
<reference evidence="1" key="2">
    <citation type="submission" date="2015-03" db="EMBL/GenBank/DDBJ databases">
        <authorList>
            <person name="Chow C.-E.T."/>
            <person name="Winget D.M."/>
            <person name="White R.A.III."/>
            <person name="Hallam S.J."/>
            <person name="Suttle C.A."/>
        </authorList>
    </citation>
    <scope>NUCLEOTIDE SEQUENCE</scope>
    <source>
        <strain evidence="1">Anoxic2_5</strain>
    </source>
</reference>
<name>A0A0F7L3V5_9VIRU</name>
<accession>A0A0F7L3V5</accession>
<dbReference type="EMBL" id="KR029589">
    <property type="protein sequence ID" value="AKH47229.1"/>
    <property type="molecule type" value="Genomic_DNA"/>
</dbReference>
<protein>
    <submittedName>
        <fullName evidence="1">Uncharacterized protein</fullName>
    </submittedName>
</protein>
<reference evidence="1" key="1">
    <citation type="journal article" date="2015" name="Front. Microbiol.">
        <title>Combining genomic sequencing methods to explore viral diversity and reveal potential virus-host interactions.</title>
        <authorList>
            <person name="Chow C.E."/>
            <person name="Winget D.M."/>
            <person name="White R.A.III."/>
            <person name="Hallam S.J."/>
            <person name="Suttle C.A."/>
        </authorList>
    </citation>
    <scope>NUCLEOTIDE SEQUENCE</scope>
    <source>
        <strain evidence="1">Anoxic2_5</strain>
    </source>
</reference>
<organism evidence="1">
    <name type="scientific">uncultured marine virus</name>
    <dbReference type="NCBI Taxonomy" id="186617"/>
    <lineage>
        <taxon>Viruses</taxon>
        <taxon>environmental samples</taxon>
    </lineage>
</organism>